<dbReference type="Proteomes" id="UP000547209">
    <property type="component" value="Unassembled WGS sequence"/>
</dbReference>
<gene>
    <name evidence="2" type="ORF">H7C19_32790</name>
</gene>
<proteinExistence type="predicted"/>
<sequence>MRLGGQLFGDMRDPERWAQAVLNHGFRTAVCPIGAEAGEEEVRAFVRIAEKHDISISEVGAWSNPISPSADVRSAALAHSKRQLALAEIVGARCCVNIAGSRGEQWDGPHPDNFSDETFEMIVDTVREIIDEVRPARTFFALETMPWVFPDSADTYLALLKAIDRKAFGVHLDPVNMISSPRTYYRNGEMIRDFFAKLGPYIRNCHAKDIRLSGHLTVHLDEVIPGQGALDYRTFLRELNKLDPDTSLIIEHLQNAEQCAEAAAYIRRTAGEIGIAL</sequence>
<dbReference type="EMBL" id="JACJVP010000077">
    <property type="protein sequence ID" value="MBB6675447.1"/>
    <property type="molecule type" value="Genomic_DNA"/>
</dbReference>
<organism evidence="2 3">
    <name type="scientific">Cohnella nanjingensis</name>
    <dbReference type="NCBI Taxonomy" id="1387779"/>
    <lineage>
        <taxon>Bacteria</taxon>
        <taxon>Bacillati</taxon>
        <taxon>Bacillota</taxon>
        <taxon>Bacilli</taxon>
        <taxon>Bacillales</taxon>
        <taxon>Paenibacillaceae</taxon>
        <taxon>Cohnella</taxon>
    </lineage>
</organism>
<feature type="domain" description="Xylose isomerase-like TIM barrel" evidence="1">
    <location>
        <begin position="23"/>
        <end position="268"/>
    </location>
</feature>
<evidence type="ECO:0000313" key="3">
    <source>
        <dbReference type="Proteomes" id="UP000547209"/>
    </source>
</evidence>
<dbReference type="Pfam" id="PF01261">
    <property type="entry name" value="AP_endonuc_2"/>
    <property type="match status" value="1"/>
</dbReference>
<evidence type="ECO:0000313" key="2">
    <source>
        <dbReference type="EMBL" id="MBB6675447.1"/>
    </source>
</evidence>
<keyword evidence="2" id="KW-0413">Isomerase</keyword>
<dbReference type="InterPro" id="IPR036237">
    <property type="entry name" value="Xyl_isomerase-like_sf"/>
</dbReference>
<comment type="caution">
    <text evidence="2">The sequence shown here is derived from an EMBL/GenBank/DDBJ whole genome shotgun (WGS) entry which is preliminary data.</text>
</comment>
<dbReference type="RefSeq" id="WP_185673300.1">
    <property type="nucleotide sequence ID" value="NZ_JACJVP010000077.1"/>
</dbReference>
<accession>A0A7X0RXF8</accession>
<protein>
    <submittedName>
        <fullName evidence="2">Sugar phosphate isomerase/epimerase</fullName>
    </submittedName>
</protein>
<dbReference type="InterPro" id="IPR013022">
    <property type="entry name" value="Xyl_isomerase-like_TIM-brl"/>
</dbReference>
<reference evidence="2 3" key="1">
    <citation type="submission" date="2020-08" db="EMBL/GenBank/DDBJ databases">
        <title>Cohnella phylogeny.</title>
        <authorList>
            <person name="Dunlap C."/>
        </authorList>
    </citation>
    <scope>NUCLEOTIDE SEQUENCE [LARGE SCALE GENOMIC DNA]</scope>
    <source>
        <strain evidence="2 3">DSM 28246</strain>
    </source>
</reference>
<dbReference type="PANTHER" id="PTHR12110">
    <property type="entry name" value="HYDROXYPYRUVATE ISOMERASE"/>
    <property type="match status" value="1"/>
</dbReference>
<evidence type="ECO:0000259" key="1">
    <source>
        <dbReference type="Pfam" id="PF01261"/>
    </source>
</evidence>
<dbReference type="Gene3D" id="3.20.20.150">
    <property type="entry name" value="Divalent-metal-dependent TIM barrel enzymes"/>
    <property type="match status" value="1"/>
</dbReference>
<keyword evidence="3" id="KW-1185">Reference proteome</keyword>
<dbReference type="GO" id="GO:0016853">
    <property type="term" value="F:isomerase activity"/>
    <property type="evidence" value="ECO:0007669"/>
    <property type="project" value="UniProtKB-KW"/>
</dbReference>
<dbReference type="InterPro" id="IPR050312">
    <property type="entry name" value="IolE/XylAMocC-like"/>
</dbReference>
<dbReference type="AlphaFoldDB" id="A0A7X0RXF8"/>
<name>A0A7X0RXF8_9BACL</name>
<dbReference type="SUPFAM" id="SSF51658">
    <property type="entry name" value="Xylose isomerase-like"/>
    <property type="match status" value="1"/>
</dbReference>
<dbReference type="PANTHER" id="PTHR12110:SF21">
    <property type="entry name" value="XYLOSE ISOMERASE-LIKE TIM BARREL DOMAIN-CONTAINING PROTEIN"/>
    <property type="match status" value="1"/>
</dbReference>